<dbReference type="STRING" id="5601.A0A0D2GCA3"/>
<evidence type="ECO:0000313" key="4">
    <source>
        <dbReference type="EMBL" id="KIW69739.1"/>
    </source>
</evidence>
<feature type="domain" description="Enoyl reductase (ER)" evidence="3">
    <location>
        <begin position="9"/>
        <end position="343"/>
    </location>
</feature>
<dbReference type="PANTHER" id="PTHR45348">
    <property type="entry name" value="HYPOTHETICAL OXIDOREDUCTASE (EUROFUNG)"/>
    <property type="match status" value="1"/>
</dbReference>
<dbReference type="PANTHER" id="PTHR45348:SF5">
    <property type="entry name" value="OXIDOREDUCTASE, PUTATIVE (AFU_ORTHOLOGUE AFUA_8G01420)-RELATED"/>
    <property type="match status" value="1"/>
</dbReference>
<accession>A0A0D2GCA3</accession>
<dbReference type="SUPFAM" id="SSF50129">
    <property type="entry name" value="GroES-like"/>
    <property type="match status" value="1"/>
</dbReference>
<dbReference type="GO" id="GO:0016651">
    <property type="term" value="F:oxidoreductase activity, acting on NAD(P)H"/>
    <property type="evidence" value="ECO:0007669"/>
    <property type="project" value="InterPro"/>
</dbReference>
<dbReference type="InterPro" id="IPR047122">
    <property type="entry name" value="Trans-enoyl_RdTase-like"/>
</dbReference>
<evidence type="ECO:0000256" key="2">
    <source>
        <dbReference type="ARBA" id="ARBA00023002"/>
    </source>
</evidence>
<sequence>MLEAIVQPSLEVEIIQSAVPTPGEGEILIKVICSGVNPKDWKSVVYSNTPSNSGDDIAGVVEQVGGQVVGFRKGDRVAAFHQMKTPHGSFAEYAIAPAHTTFHLPDGIPFEDAATVPLAAFTAAVGLYHCLRLTPPWDPATTPTPLVVYGASSAVGAFVVKLASRSNIHPIIAIAGNGRPMVEKLLDASKGDVVIDYRQGQEHVVRSVQQVMKGQRVDFAFDSISEKGSPELMARLLAPHGHATFVLLEKDYSAVADKILTSLTYVGYVHTGPFPVNPKNGITSNRAGFGHDLGTVYSSLFTRGLQDGWLIGHPYEVVAGGLRGLPGALRDLRDGKASAKKFVMRTQETRID</sequence>
<dbReference type="CDD" id="cd08249">
    <property type="entry name" value="enoyl_reductase_like"/>
    <property type="match status" value="1"/>
</dbReference>
<comment type="similarity">
    <text evidence="1">Belongs to the zinc-containing alcohol dehydrogenase family.</text>
</comment>
<dbReference type="InterPro" id="IPR011032">
    <property type="entry name" value="GroES-like_sf"/>
</dbReference>
<dbReference type="InterPro" id="IPR020843">
    <property type="entry name" value="ER"/>
</dbReference>
<name>A0A0D2GCA3_9EURO</name>
<dbReference type="HOGENOM" id="CLU_026673_16_0_1"/>
<gene>
    <name evidence="4" type="ORF">PV04_05597</name>
</gene>
<keyword evidence="5" id="KW-1185">Reference proteome</keyword>
<organism evidence="4 5">
    <name type="scientific">Phialophora macrospora</name>
    <dbReference type="NCBI Taxonomy" id="1851006"/>
    <lineage>
        <taxon>Eukaryota</taxon>
        <taxon>Fungi</taxon>
        <taxon>Dikarya</taxon>
        <taxon>Ascomycota</taxon>
        <taxon>Pezizomycotina</taxon>
        <taxon>Eurotiomycetes</taxon>
        <taxon>Chaetothyriomycetidae</taxon>
        <taxon>Chaetothyriales</taxon>
        <taxon>Herpotrichiellaceae</taxon>
        <taxon>Phialophora</taxon>
    </lineage>
</organism>
<dbReference type="Proteomes" id="UP000054266">
    <property type="component" value="Unassembled WGS sequence"/>
</dbReference>
<protein>
    <recommendedName>
        <fullName evidence="3">Enoyl reductase (ER) domain-containing protein</fullName>
    </recommendedName>
</protein>
<dbReference type="SUPFAM" id="SSF51735">
    <property type="entry name" value="NAD(P)-binding Rossmann-fold domains"/>
    <property type="match status" value="1"/>
</dbReference>
<dbReference type="Gene3D" id="3.90.180.10">
    <property type="entry name" value="Medium-chain alcohol dehydrogenases, catalytic domain"/>
    <property type="match status" value="1"/>
</dbReference>
<evidence type="ECO:0000313" key="5">
    <source>
        <dbReference type="Proteomes" id="UP000054266"/>
    </source>
</evidence>
<evidence type="ECO:0000256" key="1">
    <source>
        <dbReference type="ARBA" id="ARBA00008072"/>
    </source>
</evidence>
<dbReference type="SMART" id="SM00829">
    <property type="entry name" value="PKS_ER"/>
    <property type="match status" value="1"/>
</dbReference>
<dbReference type="Pfam" id="PF08240">
    <property type="entry name" value="ADH_N"/>
    <property type="match status" value="1"/>
</dbReference>
<dbReference type="InterPro" id="IPR036291">
    <property type="entry name" value="NAD(P)-bd_dom_sf"/>
</dbReference>
<dbReference type="InterPro" id="IPR013154">
    <property type="entry name" value="ADH-like_N"/>
</dbReference>
<evidence type="ECO:0000259" key="3">
    <source>
        <dbReference type="SMART" id="SM00829"/>
    </source>
</evidence>
<keyword evidence="2" id="KW-0560">Oxidoreductase</keyword>
<reference evidence="4 5" key="1">
    <citation type="submission" date="2015-01" db="EMBL/GenBank/DDBJ databases">
        <title>The Genome Sequence of Capronia semiimmersa CBS27337.</title>
        <authorList>
            <consortium name="The Broad Institute Genomics Platform"/>
            <person name="Cuomo C."/>
            <person name="de Hoog S."/>
            <person name="Gorbushina A."/>
            <person name="Stielow B."/>
            <person name="Teixiera M."/>
            <person name="Abouelleil A."/>
            <person name="Chapman S.B."/>
            <person name="Priest M."/>
            <person name="Young S.K."/>
            <person name="Wortman J."/>
            <person name="Nusbaum C."/>
            <person name="Birren B."/>
        </authorList>
    </citation>
    <scope>NUCLEOTIDE SEQUENCE [LARGE SCALE GENOMIC DNA]</scope>
    <source>
        <strain evidence="4 5">CBS 27337</strain>
    </source>
</reference>
<dbReference type="Gene3D" id="3.40.50.720">
    <property type="entry name" value="NAD(P)-binding Rossmann-like Domain"/>
    <property type="match status" value="1"/>
</dbReference>
<dbReference type="EMBL" id="KN846958">
    <property type="protein sequence ID" value="KIW69739.1"/>
    <property type="molecule type" value="Genomic_DNA"/>
</dbReference>
<proteinExistence type="inferred from homology"/>
<dbReference type="AlphaFoldDB" id="A0A0D2GCA3"/>